<keyword evidence="5 9" id="KW-0812">Transmembrane</keyword>
<keyword evidence="4 9" id="KW-0808">Transferase</keyword>
<evidence type="ECO:0000256" key="9">
    <source>
        <dbReference type="HAMAP-Rule" id="MF_01148"/>
    </source>
</evidence>
<dbReference type="InterPro" id="IPR045378">
    <property type="entry name" value="LNT_N"/>
</dbReference>
<comment type="similarity">
    <text evidence="2 9">Belongs to the CN hydrolase family. Apolipoprotein N-acyltransferase subfamily.</text>
</comment>
<dbReference type="GO" id="GO:0042158">
    <property type="term" value="P:lipoprotein biosynthetic process"/>
    <property type="evidence" value="ECO:0007669"/>
    <property type="project" value="UniProtKB-UniRule"/>
</dbReference>
<keyword evidence="12" id="KW-1185">Reference proteome</keyword>
<sequence length="504" mass="55486">MLPPWLGSLLALAAGAGLPLAFAPFDVSVLAIILPALLLVLLPERRPRRALGLGYLFGLGWFGLGVSWVHISIHEFGGTPLAAALLVAALLVAFLALFPALAAWLTVRLAPTAGWPRYLLAAPAAWVLAEWLRGWLFTGFPWLLAGYTQLDSPLAGFAPVLGVYGVGLLLLLTAGALAAGIRIRRNGLRVGLLFLVMTLWLGGALLQRQDWTRPTGAALEVSLIQGNIAQDRKWQEAWQRATLARYLGLSRQEWGDPERQVDLVIWPETAIPAFYHQIEDGFLRQLRRETRQAGSELLVGIPVLDREHWAYYNAVMRVGGEDSFYFKRHLVPFGEYLPLRDWLGTLLQVMPLPVADFSAGTADQTLLQVRGHPVGVSICYEVIFGAELIAALPEARLLVNVSNDAWFGDSLAPHQHLQMARMRALETGRELLRATNTGISAVIDHRGGLRARGPQFEVAVVRARVQPREGATPYVQRGDLPVLLLVAGMLLLGYAVRYRYKPEQ</sequence>
<dbReference type="Pfam" id="PF20154">
    <property type="entry name" value="LNT_N"/>
    <property type="match status" value="1"/>
</dbReference>
<evidence type="ECO:0000259" key="10">
    <source>
        <dbReference type="PROSITE" id="PS50263"/>
    </source>
</evidence>
<accession>A0A426QHP3</accession>
<dbReference type="PANTHER" id="PTHR38686:SF1">
    <property type="entry name" value="APOLIPOPROTEIN N-ACYLTRANSFERASE"/>
    <property type="match status" value="1"/>
</dbReference>
<evidence type="ECO:0000256" key="6">
    <source>
        <dbReference type="ARBA" id="ARBA00022989"/>
    </source>
</evidence>
<dbReference type="Proteomes" id="UP000287798">
    <property type="component" value="Unassembled WGS sequence"/>
</dbReference>
<evidence type="ECO:0000256" key="2">
    <source>
        <dbReference type="ARBA" id="ARBA00010065"/>
    </source>
</evidence>
<keyword evidence="6 9" id="KW-1133">Transmembrane helix</keyword>
<dbReference type="Pfam" id="PF00795">
    <property type="entry name" value="CN_hydrolase"/>
    <property type="match status" value="1"/>
</dbReference>
<evidence type="ECO:0000313" key="12">
    <source>
        <dbReference type="Proteomes" id="UP000287798"/>
    </source>
</evidence>
<dbReference type="NCBIfam" id="TIGR00546">
    <property type="entry name" value="lnt"/>
    <property type="match status" value="1"/>
</dbReference>
<dbReference type="InterPro" id="IPR003010">
    <property type="entry name" value="C-N_Hydrolase"/>
</dbReference>
<evidence type="ECO:0000256" key="8">
    <source>
        <dbReference type="ARBA" id="ARBA00023315"/>
    </source>
</evidence>
<comment type="caution">
    <text evidence="11">The sequence shown here is derived from an EMBL/GenBank/DDBJ whole genome shotgun (WGS) entry which is preliminary data.</text>
</comment>
<comment type="function">
    <text evidence="9">Catalyzes the phospholipid dependent N-acylation of the N-terminal cysteine of apolipoprotein, the last step in lipoprotein maturation.</text>
</comment>
<dbReference type="HAMAP" id="MF_01148">
    <property type="entry name" value="Lnt"/>
    <property type="match status" value="1"/>
</dbReference>
<dbReference type="OrthoDB" id="9804277at2"/>
<dbReference type="CDD" id="cd07571">
    <property type="entry name" value="ALP_N-acyl_transferase"/>
    <property type="match status" value="1"/>
</dbReference>
<evidence type="ECO:0000313" key="11">
    <source>
        <dbReference type="EMBL" id="RRQ21263.1"/>
    </source>
</evidence>
<keyword evidence="11" id="KW-0449">Lipoprotein</keyword>
<dbReference type="GO" id="GO:0016410">
    <property type="term" value="F:N-acyltransferase activity"/>
    <property type="evidence" value="ECO:0007669"/>
    <property type="project" value="UniProtKB-UniRule"/>
</dbReference>
<dbReference type="PANTHER" id="PTHR38686">
    <property type="entry name" value="APOLIPOPROTEIN N-ACYLTRANSFERASE"/>
    <property type="match status" value="1"/>
</dbReference>
<keyword evidence="8 9" id="KW-0012">Acyltransferase</keyword>
<reference evidence="11 12" key="1">
    <citation type="journal article" date="2010" name="Int. J. Syst. Evol. Microbiol.">
        <title>Thiohalobacter thiocyanaticus gen. nov., sp. nov., a moderately halophilic, sulfur-oxidizing gammaproteobacterium from hypersaline lakes, that utilizes thiocyanate.</title>
        <authorList>
            <person name="Sorokin D.Y."/>
            <person name="Kovaleva O.L."/>
            <person name="Tourova T.P."/>
            <person name="Muyzer G."/>
        </authorList>
    </citation>
    <scope>NUCLEOTIDE SEQUENCE [LARGE SCALE GENOMIC DNA]</scope>
    <source>
        <strain evidence="11 12">Hrh1</strain>
    </source>
</reference>
<protein>
    <recommendedName>
        <fullName evidence="9">Apolipoprotein N-acyltransferase</fullName>
        <shortName evidence="9">ALP N-acyltransferase</shortName>
        <ecNumber evidence="9">2.3.1.269</ecNumber>
    </recommendedName>
</protein>
<dbReference type="InterPro" id="IPR036526">
    <property type="entry name" value="C-N_Hydrolase_sf"/>
</dbReference>
<dbReference type="EC" id="2.3.1.269" evidence="9"/>
<evidence type="ECO:0000256" key="7">
    <source>
        <dbReference type="ARBA" id="ARBA00023136"/>
    </source>
</evidence>
<name>A0A426QHP3_9GAMM</name>
<feature type="transmembrane region" description="Helical" evidence="9">
    <location>
        <begin position="83"/>
        <end position="106"/>
    </location>
</feature>
<dbReference type="UniPathway" id="UPA00666"/>
<dbReference type="EMBL" id="QZMU01000001">
    <property type="protein sequence ID" value="RRQ21263.1"/>
    <property type="molecule type" value="Genomic_DNA"/>
</dbReference>
<dbReference type="GO" id="GO:0005886">
    <property type="term" value="C:plasma membrane"/>
    <property type="evidence" value="ECO:0007669"/>
    <property type="project" value="UniProtKB-SubCell"/>
</dbReference>
<evidence type="ECO:0000256" key="3">
    <source>
        <dbReference type="ARBA" id="ARBA00022475"/>
    </source>
</evidence>
<comment type="catalytic activity">
    <reaction evidence="9">
        <text>N-terminal S-1,2-diacyl-sn-glyceryl-L-cysteinyl-[lipoprotein] + a glycerophospholipid = N-acyl-S-1,2-diacyl-sn-glyceryl-L-cysteinyl-[lipoprotein] + a 2-acyl-sn-glycero-3-phospholipid + H(+)</text>
        <dbReference type="Rhea" id="RHEA:48228"/>
        <dbReference type="Rhea" id="RHEA-COMP:14681"/>
        <dbReference type="Rhea" id="RHEA-COMP:14684"/>
        <dbReference type="ChEBI" id="CHEBI:15378"/>
        <dbReference type="ChEBI" id="CHEBI:136912"/>
        <dbReference type="ChEBI" id="CHEBI:140656"/>
        <dbReference type="ChEBI" id="CHEBI:140657"/>
        <dbReference type="ChEBI" id="CHEBI:140660"/>
        <dbReference type="EC" id="2.3.1.269"/>
    </reaction>
</comment>
<feature type="transmembrane region" description="Helical" evidence="9">
    <location>
        <begin position="20"/>
        <end position="41"/>
    </location>
</feature>
<keyword evidence="3 9" id="KW-1003">Cell membrane</keyword>
<comment type="pathway">
    <text evidence="9">Protein modification; lipoprotein biosynthesis (N-acyl transfer).</text>
</comment>
<dbReference type="PROSITE" id="PS50263">
    <property type="entry name" value="CN_HYDROLASE"/>
    <property type="match status" value="1"/>
</dbReference>
<comment type="subcellular location">
    <subcellularLocation>
        <location evidence="1 9">Cell membrane</location>
        <topology evidence="1 9">Multi-pass membrane protein</topology>
    </subcellularLocation>
</comment>
<gene>
    <name evidence="9" type="primary">lnt</name>
    <name evidence="11" type="ORF">D6C00_04375</name>
</gene>
<evidence type="ECO:0000256" key="5">
    <source>
        <dbReference type="ARBA" id="ARBA00022692"/>
    </source>
</evidence>
<proteinExistence type="inferred from homology"/>
<evidence type="ECO:0000256" key="4">
    <source>
        <dbReference type="ARBA" id="ARBA00022679"/>
    </source>
</evidence>
<keyword evidence="7 9" id="KW-0472">Membrane</keyword>
<dbReference type="Gene3D" id="3.60.110.10">
    <property type="entry name" value="Carbon-nitrogen hydrolase"/>
    <property type="match status" value="1"/>
</dbReference>
<feature type="transmembrane region" description="Helical" evidence="9">
    <location>
        <begin position="118"/>
        <end position="137"/>
    </location>
</feature>
<dbReference type="SUPFAM" id="SSF56317">
    <property type="entry name" value="Carbon-nitrogen hydrolase"/>
    <property type="match status" value="1"/>
</dbReference>
<feature type="transmembrane region" description="Helical" evidence="9">
    <location>
        <begin position="188"/>
        <end position="206"/>
    </location>
</feature>
<dbReference type="AlphaFoldDB" id="A0A426QHP3"/>
<feature type="transmembrane region" description="Helical" evidence="9">
    <location>
        <begin position="157"/>
        <end position="181"/>
    </location>
</feature>
<evidence type="ECO:0000256" key="1">
    <source>
        <dbReference type="ARBA" id="ARBA00004651"/>
    </source>
</evidence>
<dbReference type="InterPro" id="IPR004563">
    <property type="entry name" value="Apolipo_AcylTrfase"/>
</dbReference>
<organism evidence="11 12">
    <name type="scientific">Thiohalobacter thiocyanaticus</name>
    <dbReference type="NCBI Taxonomy" id="585455"/>
    <lineage>
        <taxon>Bacteria</taxon>
        <taxon>Pseudomonadati</taxon>
        <taxon>Pseudomonadota</taxon>
        <taxon>Gammaproteobacteria</taxon>
        <taxon>Thiohalobacterales</taxon>
        <taxon>Thiohalobacteraceae</taxon>
        <taxon>Thiohalobacter</taxon>
    </lineage>
</organism>
<feature type="domain" description="CN hydrolase" evidence="10">
    <location>
        <begin position="224"/>
        <end position="467"/>
    </location>
</feature>
<feature type="transmembrane region" description="Helical" evidence="9">
    <location>
        <begin position="53"/>
        <end position="71"/>
    </location>
</feature>